<evidence type="ECO:0000313" key="2">
    <source>
        <dbReference type="Proteomes" id="UP000245657"/>
    </source>
</evidence>
<name>A0A2V2MYK3_9EURY</name>
<keyword evidence="2" id="KW-1185">Reference proteome</keyword>
<accession>A0A2V2MYK3</accession>
<protein>
    <submittedName>
        <fullName evidence="1">Uncharacterized protein</fullName>
    </submittedName>
</protein>
<sequence>MAEAPERFISASFDQLSEDDLKKAMLMHVRMGYLMKNPGKSKEAEKIAQDIIDRLSLDQLRQIHPDTFFSNKKMGELPKNPYEVALELLGEG</sequence>
<dbReference type="RefSeq" id="WP_109968978.1">
    <property type="nucleotide sequence ID" value="NZ_CP176093.1"/>
</dbReference>
<dbReference type="Proteomes" id="UP000245657">
    <property type="component" value="Unassembled WGS sequence"/>
</dbReference>
<evidence type="ECO:0000313" key="1">
    <source>
        <dbReference type="EMBL" id="PWR71360.1"/>
    </source>
</evidence>
<comment type="caution">
    <text evidence="1">The sequence shown here is derived from an EMBL/GenBank/DDBJ whole genome shotgun (WGS) entry which is preliminary data.</text>
</comment>
<gene>
    <name evidence="1" type="ORF">DK846_10870</name>
</gene>
<dbReference type="GeneID" id="97547015"/>
<proteinExistence type="predicted"/>
<dbReference type="EMBL" id="QGMY01000008">
    <property type="protein sequence ID" value="PWR71360.1"/>
    <property type="molecule type" value="Genomic_DNA"/>
</dbReference>
<organism evidence="1 2">
    <name type="scientific">Methanospirillum lacunae</name>
    <dbReference type="NCBI Taxonomy" id="668570"/>
    <lineage>
        <taxon>Archaea</taxon>
        <taxon>Methanobacteriati</taxon>
        <taxon>Methanobacteriota</taxon>
        <taxon>Stenosarchaea group</taxon>
        <taxon>Methanomicrobia</taxon>
        <taxon>Methanomicrobiales</taxon>
        <taxon>Methanospirillaceae</taxon>
        <taxon>Methanospirillum</taxon>
    </lineage>
</organism>
<dbReference type="AlphaFoldDB" id="A0A2V2MYK3"/>
<dbReference type="OrthoDB" id="116665at2157"/>
<reference evidence="1 2" key="1">
    <citation type="submission" date="2018-05" db="EMBL/GenBank/DDBJ databases">
        <title>Draft genome of Methanospirillum lacunae Ki8-1.</title>
        <authorList>
            <person name="Dueholm M.S."/>
            <person name="Nielsen P.H."/>
            <person name="Bakmann L.F."/>
            <person name="Otzen D.E."/>
        </authorList>
    </citation>
    <scope>NUCLEOTIDE SEQUENCE [LARGE SCALE GENOMIC DNA]</scope>
    <source>
        <strain evidence="1 2">Ki8-1</strain>
    </source>
</reference>